<evidence type="ECO:0000313" key="1">
    <source>
        <dbReference type="EMBL" id="GAA0610949.1"/>
    </source>
</evidence>
<proteinExistence type="predicted"/>
<name>A0ABN1GGB4_9ACTN</name>
<keyword evidence="2" id="KW-1185">Reference proteome</keyword>
<evidence type="ECO:0000313" key="2">
    <source>
        <dbReference type="Proteomes" id="UP001500957"/>
    </source>
</evidence>
<accession>A0ABN1GGB4</accession>
<gene>
    <name evidence="1" type="ORF">GCM10009547_11230</name>
</gene>
<comment type="caution">
    <text evidence="1">The sequence shown here is derived from an EMBL/GenBank/DDBJ whole genome shotgun (WGS) entry which is preliminary data.</text>
</comment>
<protein>
    <submittedName>
        <fullName evidence="1">Uncharacterized protein</fullName>
    </submittedName>
</protein>
<dbReference type="EMBL" id="BAAAHE010000008">
    <property type="protein sequence ID" value="GAA0610949.1"/>
    <property type="molecule type" value="Genomic_DNA"/>
</dbReference>
<dbReference type="Proteomes" id="UP001500957">
    <property type="component" value="Unassembled WGS sequence"/>
</dbReference>
<reference evidence="1 2" key="1">
    <citation type="journal article" date="2019" name="Int. J. Syst. Evol. Microbiol.">
        <title>The Global Catalogue of Microorganisms (GCM) 10K type strain sequencing project: providing services to taxonomists for standard genome sequencing and annotation.</title>
        <authorList>
            <consortium name="The Broad Institute Genomics Platform"/>
            <consortium name="The Broad Institute Genome Sequencing Center for Infectious Disease"/>
            <person name="Wu L."/>
            <person name="Ma J."/>
        </authorList>
    </citation>
    <scope>NUCLEOTIDE SEQUENCE [LARGE SCALE GENOMIC DNA]</scope>
    <source>
        <strain evidence="1 2">JCM 10671</strain>
    </source>
</reference>
<sequence>MLVVLALVVLAGATTLLGVRTGTASTTDGTWSLQGRYPQIARSGLDVVWQVRVTHPGGFREPIRIAVNGSFFDIFETQGFHPEPSKTTRDDRWLYLEFDPPPGDEFLVDYDAYIQGSSQLGRRGEVRLMDGERPRLSVTYRTWLAP</sequence>
<organism evidence="1 2">
    <name type="scientific">Sporichthya brevicatena</name>
    <dbReference type="NCBI Taxonomy" id="171442"/>
    <lineage>
        <taxon>Bacteria</taxon>
        <taxon>Bacillati</taxon>
        <taxon>Actinomycetota</taxon>
        <taxon>Actinomycetes</taxon>
        <taxon>Sporichthyales</taxon>
        <taxon>Sporichthyaceae</taxon>
        <taxon>Sporichthya</taxon>
    </lineage>
</organism>